<organism evidence="3 4">
    <name type="scientific">Tuber borchii</name>
    <name type="common">White truffle</name>
    <dbReference type="NCBI Taxonomy" id="42251"/>
    <lineage>
        <taxon>Eukaryota</taxon>
        <taxon>Fungi</taxon>
        <taxon>Dikarya</taxon>
        <taxon>Ascomycota</taxon>
        <taxon>Pezizomycotina</taxon>
        <taxon>Pezizomycetes</taxon>
        <taxon>Pezizales</taxon>
        <taxon>Tuberaceae</taxon>
        <taxon>Tuber</taxon>
    </lineage>
</organism>
<feature type="compositionally biased region" description="Low complexity" evidence="2">
    <location>
        <begin position="33"/>
        <end position="50"/>
    </location>
</feature>
<feature type="compositionally biased region" description="Polar residues" evidence="2">
    <location>
        <begin position="198"/>
        <end position="215"/>
    </location>
</feature>
<feature type="region of interest" description="Disordered" evidence="2">
    <location>
        <begin position="458"/>
        <end position="482"/>
    </location>
</feature>
<feature type="region of interest" description="Disordered" evidence="2">
    <location>
        <begin position="1"/>
        <end position="155"/>
    </location>
</feature>
<evidence type="ECO:0000256" key="1">
    <source>
        <dbReference type="SAM" id="Coils"/>
    </source>
</evidence>
<dbReference type="Proteomes" id="UP000244722">
    <property type="component" value="Unassembled WGS sequence"/>
</dbReference>
<name>A0A2T7A6B0_TUBBO</name>
<feature type="compositionally biased region" description="Low complexity" evidence="2">
    <location>
        <begin position="257"/>
        <end position="275"/>
    </location>
</feature>
<keyword evidence="4" id="KW-1185">Reference proteome</keyword>
<dbReference type="EMBL" id="NESQ01000015">
    <property type="protein sequence ID" value="PUU83277.1"/>
    <property type="molecule type" value="Genomic_DNA"/>
</dbReference>
<feature type="region of interest" description="Disordered" evidence="2">
    <location>
        <begin position="257"/>
        <end position="277"/>
    </location>
</feature>
<evidence type="ECO:0000256" key="2">
    <source>
        <dbReference type="SAM" id="MobiDB-lite"/>
    </source>
</evidence>
<feature type="compositionally biased region" description="Polar residues" evidence="2">
    <location>
        <begin position="125"/>
        <end position="155"/>
    </location>
</feature>
<feature type="compositionally biased region" description="Basic and acidic residues" evidence="2">
    <location>
        <begin position="312"/>
        <end position="324"/>
    </location>
</feature>
<sequence>MATRHLPIRDLHHTNATMLPNNPMLASPPDDMPATATTASVAPTSISPSVDSPPPTIQVTPKKPTARISSASLAPAVSFTRPPATDPPVSSPLAPHQGNSWDLETSHPGNGARFTSIPITPPRVSAQSNTRRLPPGSVSQNSLTPGRESSPSRLSTISALAGSQLSRVASARHIRSHSTPMGLTGDNRGKHQQQQQQRNTSGLFSSIFTPSTRQSSPERQDPPPSSLRAVTSSASALATVMGTPKSGNKGFFNFAFGGSNQPNSPPSSRSSARALSPDRDTCLVDEFAGISFRALMQSYTIEPLGTPETPEEALKRTPEGRLGELSETAGDLLERVYEAYKARTNALSEVMDRQAEDQDLLEESRTKTAEYKSQLERLATEERAAREEQQLRLAAYEKRIRDLEDELYREKAKVQDFEQRAVMANQKKRTSAASDSGFESDADSLFSIRERDRMTSPVGSFLDTGIDETSSATSTSTITNSTASAAPLKCDSCAKSLHPVSSSASSIASMRNPTPLSQAWSPSNNTNNGGNNPTSKWGFAAALRGNRQTGVWGGSDAEIVRQENRMLRARVGELEAVVDDVLEVVAGRGVF</sequence>
<protein>
    <submittedName>
        <fullName evidence="3">Uncharacterized protein</fullName>
    </submittedName>
</protein>
<accession>A0A2T7A6B0</accession>
<proteinExistence type="predicted"/>
<feature type="region of interest" description="Disordered" evidence="2">
    <location>
        <begin position="501"/>
        <end position="538"/>
    </location>
</feature>
<feature type="region of interest" description="Disordered" evidence="2">
    <location>
        <begin position="167"/>
        <end position="231"/>
    </location>
</feature>
<feature type="coiled-coil region" evidence="1">
    <location>
        <begin position="361"/>
        <end position="420"/>
    </location>
</feature>
<feature type="region of interest" description="Disordered" evidence="2">
    <location>
        <begin position="303"/>
        <end position="326"/>
    </location>
</feature>
<feature type="compositionally biased region" description="Low complexity" evidence="2">
    <location>
        <begin position="469"/>
        <end position="482"/>
    </location>
</feature>
<evidence type="ECO:0000313" key="4">
    <source>
        <dbReference type="Proteomes" id="UP000244722"/>
    </source>
</evidence>
<dbReference type="AlphaFoldDB" id="A0A2T7A6B0"/>
<dbReference type="OrthoDB" id="5377009at2759"/>
<dbReference type="CDD" id="cd22249">
    <property type="entry name" value="UDM1_RNF168_RNF169-like"/>
    <property type="match status" value="1"/>
</dbReference>
<keyword evidence="1" id="KW-0175">Coiled coil</keyword>
<evidence type="ECO:0000313" key="3">
    <source>
        <dbReference type="EMBL" id="PUU83277.1"/>
    </source>
</evidence>
<feature type="compositionally biased region" description="Polar residues" evidence="2">
    <location>
        <begin position="511"/>
        <end position="520"/>
    </location>
</feature>
<reference evidence="3 4" key="1">
    <citation type="submission" date="2017-04" db="EMBL/GenBank/DDBJ databases">
        <title>Draft genome sequence of Tuber borchii Vittad., a whitish edible truffle.</title>
        <authorList>
            <consortium name="DOE Joint Genome Institute"/>
            <person name="Murat C."/>
            <person name="Kuo A."/>
            <person name="Barry K.W."/>
            <person name="Clum A."/>
            <person name="Dockter R.B."/>
            <person name="Fauchery L."/>
            <person name="Iotti M."/>
            <person name="Kohler A."/>
            <person name="Labutti K."/>
            <person name="Lindquist E.A."/>
            <person name="Lipzen A."/>
            <person name="Ohm R.A."/>
            <person name="Wang M."/>
            <person name="Grigoriev I.V."/>
            <person name="Zambonelli A."/>
            <person name="Martin F.M."/>
        </authorList>
    </citation>
    <scope>NUCLEOTIDE SEQUENCE [LARGE SCALE GENOMIC DNA]</scope>
    <source>
        <strain evidence="3 4">Tbo3840</strain>
    </source>
</reference>
<feature type="compositionally biased region" description="Low complexity" evidence="2">
    <location>
        <begin position="521"/>
        <end position="534"/>
    </location>
</feature>
<gene>
    <name evidence="3" type="ORF">B9Z19DRAFT_965195</name>
</gene>
<comment type="caution">
    <text evidence="3">The sequence shown here is derived from an EMBL/GenBank/DDBJ whole genome shotgun (WGS) entry which is preliminary data.</text>
</comment>